<accession>A0A1I6E3Z0</accession>
<sequence length="76" mass="8406">MAIAVKSASNAVINSTSLTENNSSPPSMPTNTPTNGGQEKDLKRDNHQPKNKRRVIQTRLTHIKIKSDPYAFKKMA</sequence>
<protein>
    <submittedName>
        <fullName evidence="2">Uncharacterized protein</fullName>
    </submittedName>
</protein>
<feature type="compositionally biased region" description="Polar residues" evidence="1">
    <location>
        <begin position="7"/>
        <end position="18"/>
    </location>
</feature>
<dbReference type="RefSeq" id="WP_131820657.1">
    <property type="nucleotide sequence ID" value="NZ_FOYM01000025.1"/>
</dbReference>
<evidence type="ECO:0000256" key="1">
    <source>
        <dbReference type="SAM" id="MobiDB-lite"/>
    </source>
</evidence>
<organism evidence="2 3">
    <name type="scientific">Desulfoscipio geothermicus DSM 3669</name>
    <dbReference type="NCBI Taxonomy" id="1121426"/>
    <lineage>
        <taxon>Bacteria</taxon>
        <taxon>Bacillati</taxon>
        <taxon>Bacillota</taxon>
        <taxon>Clostridia</taxon>
        <taxon>Eubacteriales</taxon>
        <taxon>Desulfallaceae</taxon>
        <taxon>Desulfoscipio</taxon>
    </lineage>
</organism>
<feature type="compositionally biased region" description="Low complexity" evidence="1">
    <location>
        <begin position="19"/>
        <end position="35"/>
    </location>
</feature>
<feature type="region of interest" description="Disordered" evidence="1">
    <location>
        <begin position="1"/>
        <end position="56"/>
    </location>
</feature>
<proteinExistence type="predicted"/>
<evidence type="ECO:0000313" key="2">
    <source>
        <dbReference type="EMBL" id="SFR12494.1"/>
    </source>
</evidence>
<reference evidence="3" key="1">
    <citation type="submission" date="2016-10" db="EMBL/GenBank/DDBJ databases">
        <authorList>
            <person name="Varghese N."/>
            <person name="Submissions S."/>
        </authorList>
    </citation>
    <scope>NUCLEOTIDE SEQUENCE [LARGE SCALE GENOMIC DNA]</scope>
    <source>
        <strain evidence="3">DSM 3669</strain>
    </source>
</reference>
<gene>
    <name evidence="2" type="ORF">SAMN05660706_12538</name>
</gene>
<dbReference type="AlphaFoldDB" id="A0A1I6E3Z0"/>
<dbReference type="EMBL" id="FOYM01000025">
    <property type="protein sequence ID" value="SFR12494.1"/>
    <property type="molecule type" value="Genomic_DNA"/>
</dbReference>
<keyword evidence="3" id="KW-1185">Reference proteome</keyword>
<dbReference type="Proteomes" id="UP000199584">
    <property type="component" value="Unassembled WGS sequence"/>
</dbReference>
<name>A0A1I6E3Z0_9FIRM</name>
<evidence type="ECO:0000313" key="3">
    <source>
        <dbReference type="Proteomes" id="UP000199584"/>
    </source>
</evidence>
<feature type="compositionally biased region" description="Basic and acidic residues" evidence="1">
    <location>
        <begin position="38"/>
        <end position="48"/>
    </location>
</feature>